<feature type="region of interest" description="Disordered" evidence="2">
    <location>
        <begin position="250"/>
        <end position="319"/>
    </location>
</feature>
<feature type="compositionally biased region" description="Basic and acidic residues" evidence="2">
    <location>
        <begin position="276"/>
        <end position="298"/>
    </location>
</feature>
<dbReference type="Proteomes" id="UP000028828">
    <property type="component" value="Unassembled WGS sequence"/>
</dbReference>
<accession>A0A086KIN2</accession>
<evidence type="ECO:0000313" key="3">
    <source>
        <dbReference type="EMBL" id="KFG44250.1"/>
    </source>
</evidence>
<dbReference type="GO" id="GO:0016192">
    <property type="term" value="P:vesicle-mediated transport"/>
    <property type="evidence" value="ECO:0007669"/>
    <property type="project" value="InterPro"/>
</dbReference>
<name>A0A086KIN2_TOXGO</name>
<dbReference type="Pfam" id="PF00995">
    <property type="entry name" value="Sec1"/>
    <property type="match status" value="1"/>
</dbReference>
<dbReference type="Gene3D" id="3.40.50.1910">
    <property type="match status" value="1"/>
</dbReference>
<dbReference type="SUPFAM" id="SSF56815">
    <property type="entry name" value="Sec1/munc18-like (SM) proteins"/>
    <property type="match status" value="1"/>
</dbReference>
<feature type="compositionally biased region" description="Basic and acidic residues" evidence="2">
    <location>
        <begin position="1"/>
        <end position="16"/>
    </location>
</feature>
<dbReference type="AlphaFoldDB" id="A0A086KIN2"/>
<dbReference type="VEuPathDB" id="ToxoDB:TGP89_213072A"/>
<dbReference type="InterPro" id="IPR027482">
    <property type="entry name" value="Sec1-like_dom2"/>
</dbReference>
<sequence length="665" mass="73927">MMRAQTHNDMRGRDTPSDFAGHISPGEGRVGTADQVGDTAKRTEQSPRRTGPSCIRAEKETHRDVSSFRTPQDASICGIRALLDISAISSRLFSRSRGSFTTSLSFFGDGNEMQKDRLRVDAHQRTAAGSAAASAPPRGRRRPGKAQTALGEENRADEAEGSSWGEEGEGAKLGDRRDETERAGEPEEAETAGDESQLRRACWRKGKMRDTKRLSFAGEASRASLRKKTCAISMSSLRDTQRRCRWREKEKLREGERRRQQKGERWGNKERRRKTAKEERGRRTKTREQGKGDKEAPRATRVSQTHAGSRGGDQTGDLDIQVVHKERRKTPTAQETKTVLLSSFVDLREAESEVLSQVFYVCVSQTRMQRSELFPVCPSRTLFYFRRRSLAAFHRPQNFALTLVSCLCSRPDARLVSEKKTEKAERGHTMSLNLQERQAAALQAMLALVPQRASSAFTQTDAALPQASTAWKILIFDSTAKDILAPLMTVGMLRRQGVTLHLPLKSRRSPVVEAPAVYLVSPTEENVQLLLEELHQKLYAFYFFNFTDRLPEDLMQLLARGAVEAGMVSQVVSVVDRYVDYVCLSPSEFSLNKPGIYSVLNGNSSDAQANLLLSLLQIEEAMTAAVNSLFGVIATFGVVPFIRCPASPSSPARNVAMKLQVGSAL</sequence>
<comment type="caution">
    <text evidence="3">The sequence shown here is derived from an EMBL/GenBank/DDBJ whole genome shotgun (WGS) entry which is preliminary data.</text>
</comment>
<dbReference type="PANTHER" id="PTHR11679">
    <property type="entry name" value="VESICLE PROTEIN SORTING-ASSOCIATED"/>
    <property type="match status" value="1"/>
</dbReference>
<protein>
    <submittedName>
        <fullName evidence="3">Sec1 family protein</fullName>
    </submittedName>
</protein>
<organism evidence="3 4">
    <name type="scientific">Toxoplasma gondii p89</name>
    <dbReference type="NCBI Taxonomy" id="943119"/>
    <lineage>
        <taxon>Eukaryota</taxon>
        <taxon>Sar</taxon>
        <taxon>Alveolata</taxon>
        <taxon>Apicomplexa</taxon>
        <taxon>Conoidasida</taxon>
        <taxon>Coccidia</taxon>
        <taxon>Eucoccidiorida</taxon>
        <taxon>Eimeriorina</taxon>
        <taxon>Sarcocystidae</taxon>
        <taxon>Toxoplasma</taxon>
    </lineage>
</organism>
<feature type="compositionally biased region" description="Basic and acidic residues" evidence="2">
    <location>
        <begin position="250"/>
        <end position="269"/>
    </location>
</feature>
<feature type="compositionally biased region" description="Basic and acidic residues" evidence="2">
    <location>
        <begin position="56"/>
        <end position="66"/>
    </location>
</feature>
<gene>
    <name evidence="3" type="ORF">TGP89_213072A</name>
</gene>
<dbReference type="InterPro" id="IPR043154">
    <property type="entry name" value="Sec-1-like_dom1"/>
</dbReference>
<feature type="non-terminal residue" evidence="3">
    <location>
        <position position="665"/>
    </location>
</feature>
<dbReference type="EMBL" id="AEYI02000863">
    <property type="protein sequence ID" value="KFG44250.1"/>
    <property type="molecule type" value="Genomic_DNA"/>
</dbReference>
<dbReference type="InterPro" id="IPR001619">
    <property type="entry name" value="Sec1-like"/>
</dbReference>
<evidence type="ECO:0000313" key="4">
    <source>
        <dbReference type="Proteomes" id="UP000028828"/>
    </source>
</evidence>
<feature type="region of interest" description="Disordered" evidence="2">
    <location>
        <begin position="1"/>
        <end position="67"/>
    </location>
</feature>
<feature type="region of interest" description="Disordered" evidence="2">
    <location>
        <begin position="123"/>
        <end position="199"/>
    </location>
</feature>
<feature type="compositionally biased region" description="Basic and acidic residues" evidence="2">
    <location>
        <begin position="169"/>
        <end position="185"/>
    </location>
</feature>
<evidence type="ECO:0000256" key="1">
    <source>
        <dbReference type="ARBA" id="ARBA00009884"/>
    </source>
</evidence>
<feature type="compositionally biased region" description="Low complexity" evidence="2">
    <location>
        <begin position="127"/>
        <end position="137"/>
    </location>
</feature>
<proteinExistence type="inferred from homology"/>
<evidence type="ECO:0000256" key="2">
    <source>
        <dbReference type="SAM" id="MobiDB-lite"/>
    </source>
</evidence>
<comment type="similarity">
    <text evidence="1">Belongs to the STXBP/unc-18/SEC1 family.</text>
</comment>
<dbReference type="InterPro" id="IPR036045">
    <property type="entry name" value="Sec1-like_sf"/>
</dbReference>
<dbReference type="Gene3D" id="3.40.50.2060">
    <property type="match status" value="1"/>
</dbReference>
<reference evidence="3 4" key="1">
    <citation type="submission" date="2014-03" db="EMBL/GenBank/DDBJ databases">
        <authorList>
            <person name="Sibley D."/>
            <person name="Venepally P."/>
            <person name="Karamycheva S."/>
            <person name="Hadjithomas M."/>
            <person name="Khan A."/>
            <person name="Brunk B."/>
            <person name="Roos D."/>
            <person name="Caler E."/>
            <person name="Lorenzi H."/>
        </authorList>
    </citation>
    <scope>NUCLEOTIDE SEQUENCE [LARGE SCALE GENOMIC DNA]</scope>
    <source>
        <strain evidence="4">p89</strain>
    </source>
</reference>